<dbReference type="KEGG" id="xbc:ELE36_05350"/>
<dbReference type="SUPFAM" id="SSF51905">
    <property type="entry name" value="FAD/NAD(P)-binding domain"/>
    <property type="match status" value="1"/>
</dbReference>
<dbReference type="EMBL" id="CP035704">
    <property type="protein sequence ID" value="QBB69840.1"/>
    <property type="molecule type" value="Genomic_DNA"/>
</dbReference>
<feature type="domain" description="FAD/NAD(P)-binding" evidence="2">
    <location>
        <begin position="10"/>
        <end position="298"/>
    </location>
</feature>
<organism evidence="3 4">
    <name type="scientific">Pseudolysobacter antarcticus</name>
    <dbReference type="NCBI Taxonomy" id="2511995"/>
    <lineage>
        <taxon>Bacteria</taxon>
        <taxon>Pseudomonadati</taxon>
        <taxon>Pseudomonadota</taxon>
        <taxon>Gammaproteobacteria</taxon>
        <taxon>Lysobacterales</taxon>
        <taxon>Rhodanobacteraceae</taxon>
        <taxon>Pseudolysobacter</taxon>
    </lineage>
</organism>
<dbReference type="AlphaFoldDB" id="A0A411HHG4"/>
<keyword evidence="4" id="KW-1185">Reference proteome</keyword>
<dbReference type="PANTHER" id="PTHR42949:SF3">
    <property type="entry name" value="ANAEROBIC GLYCEROL-3-PHOSPHATE DEHYDROGENASE SUBUNIT B"/>
    <property type="match status" value="1"/>
</dbReference>
<dbReference type="GO" id="GO:0016491">
    <property type="term" value="F:oxidoreductase activity"/>
    <property type="evidence" value="ECO:0007669"/>
    <property type="project" value="UniProtKB-KW"/>
</dbReference>
<protein>
    <submittedName>
        <fullName evidence="3">NAD(P)/FAD-dependent oxidoreductase</fullName>
    </submittedName>
</protein>
<accession>A0A411HHG4</accession>
<evidence type="ECO:0000313" key="3">
    <source>
        <dbReference type="EMBL" id="QBB69840.1"/>
    </source>
</evidence>
<dbReference type="RefSeq" id="WP_129832100.1">
    <property type="nucleotide sequence ID" value="NZ_CP035704.1"/>
</dbReference>
<name>A0A411HHG4_9GAMM</name>
<evidence type="ECO:0000259" key="2">
    <source>
        <dbReference type="Pfam" id="PF07992"/>
    </source>
</evidence>
<evidence type="ECO:0000313" key="4">
    <source>
        <dbReference type="Proteomes" id="UP000291562"/>
    </source>
</evidence>
<dbReference type="InterPro" id="IPR051691">
    <property type="entry name" value="Metab_Enz_Cyan_OpOx_G3PDH"/>
</dbReference>
<dbReference type="PRINTS" id="PR00411">
    <property type="entry name" value="PNDRDTASEI"/>
</dbReference>
<dbReference type="InterPro" id="IPR041854">
    <property type="entry name" value="BFD-like_2Fe2S-bd_dom_sf"/>
</dbReference>
<dbReference type="PIRSF" id="PIRSF037495">
    <property type="entry name" value="Opine_OX_OoxA/HcnB"/>
    <property type="match status" value="1"/>
</dbReference>
<reference evidence="3 4" key="1">
    <citation type="submission" date="2019-01" db="EMBL/GenBank/DDBJ databases">
        <title>Pseudolysobacter antarctica gen. nov., sp. nov., isolated from Fildes Peninsula, Antarctica.</title>
        <authorList>
            <person name="Wei Z."/>
            <person name="Peng F."/>
        </authorList>
    </citation>
    <scope>NUCLEOTIDE SEQUENCE [LARGE SCALE GENOMIC DNA]</scope>
    <source>
        <strain evidence="3 4">AQ6-296</strain>
    </source>
</reference>
<dbReference type="Pfam" id="PF07992">
    <property type="entry name" value="Pyr_redox_2"/>
    <property type="match status" value="1"/>
</dbReference>
<gene>
    <name evidence="3" type="ORF">ELE36_05350</name>
</gene>
<dbReference type="Gene3D" id="1.10.10.1100">
    <property type="entry name" value="BFD-like [2Fe-2S]-binding domain"/>
    <property type="match status" value="1"/>
</dbReference>
<keyword evidence="1" id="KW-0560">Oxidoreductase</keyword>
<evidence type="ECO:0000256" key="1">
    <source>
        <dbReference type="ARBA" id="ARBA00023002"/>
    </source>
</evidence>
<dbReference type="PRINTS" id="PR00368">
    <property type="entry name" value="FADPNR"/>
</dbReference>
<dbReference type="InterPro" id="IPR036188">
    <property type="entry name" value="FAD/NAD-bd_sf"/>
</dbReference>
<dbReference type="InterPro" id="IPR023753">
    <property type="entry name" value="FAD/NAD-binding_dom"/>
</dbReference>
<dbReference type="InterPro" id="IPR017224">
    <property type="entry name" value="Opine_Oxase_asu/HCN_bsu"/>
</dbReference>
<dbReference type="OrthoDB" id="9801699at2"/>
<sequence length="427" mass="45465">MSSEPTFSTEILVIGAGPAGIAAAVSAAECGRRVLLIDDNPRPGGQIWRGANSDQGSATARRWLQRLERSAARRVNGCRAVFLPEPNLLIADLRGQRCAIRFEQVILASGARELYLPFPGWTLPGVTGAGGLQALIKAGLEVSGKHIVIAGSGPLLLAVAATARQAGARVLCIAEQASAQARRDFAFGLWRHPGKLAQAARLRWQSVGAPYYSDAWITHAEGENQLTAVWLKHGTQQRRIECDLLACGFGLVPNLDLAQMFGCVITHGAIGVDASQRCSQSNVYAAGESTGIGGVDKALLEGRIAGLAAAGFADKAAELFAARARTYAFAKSLAKTFALRDELRYLATPETFFCRCEDVPLAAVRDMPSMRQAKLSSRWGMGACQGRICGSAGEFLFGWSDTLSTRPPFTATALSNLIPSPLEVNQQ</sequence>
<dbReference type="Gene3D" id="3.50.50.60">
    <property type="entry name" value="FAD/NAD(P)-binding domain"/>
    <property type="match status" value="3"/>
</dbReference>
<proteinExistence type="predicted"/>
<dbReference type="PANTHER" id="PTHR42949">
    <property type="entry name" value="ANAEROBIC GLYCEROL-3-PHOSPHATE DEHYDROGENASE SUBUNIT B"/>
    <property type="match status" value="1"/>
</dbReference>
<dbReference type="Proteomes" id="UP000291562">
    <property type="component" value="Chromosome"/>
</dbReference>